<evidence type="ECO:0000313" key="1">
    <source>
        <dbReference type="EMBL" id="MCU5784528.1"/>
    </source>
</evidence>
<keyword evidence="2" id="KW-1185">Reference proteome</keyword>
<evidence type="ECO:0008006" key="3">
    <source>
        <dbReference type="Google" id="ProtNLM"/>
    </source>
</evidence>
<dbReference type="Proteomes" id="UP001064106">
    <property type="component" value="Unassembled WGS sequence"/>
</dbReference>
<reference evidence="1" key="1">
    <citation type="submission" date="2012-09" db="EMBL/GenBank/DDBJ databases">
        <title>Genome Sequence of alkane-degrading Bacterium Alcanivorax balearicus MACL04.</title>
        <authorList>
            <person name="Lai Q."/>
            <person name="Shao Z."/>
        </authorList>
    </citation>
    <scope>NUCLEOTIDE SEQUENCE</scope>
    <source>
        <strain evidence="1">MACL04</strain>
    </source>
</reference>
<gene>
    <name evidence="1" type="ORF">MA04_03828</name>
</gene>
<comment type="caution">
    <text evidence="1">The sequence shown here is derived from an EMBL/GenBank/DDBJ whole genome shotgun (WGS) entry which is preliminary data.</text>
</comment>
<name>A0ABT2R421_9GAMM</name>
<evidence type="ECO:0000313" key="2">
    <source>
        <dbReference type="Proteomes" id="UP001064106"/>
    </source>
</evidence>
<dbReference type="EMBL" id="ARXS01000033">
    <property type="protein sequence ID" value="MCU5784528.1"/>
    <property type="molecule type" value="Genomic_DNA"/>
</dbReference>
<sequence>MLHNSMRRILSRHGDFSTTEPAIAFGMTMRMGAKRLHRPGANTNAGQERPPLSPSLSAIWGAFLYEGLMTSRRNPDRARDVLLRWKDTRMALITHSSGYLARIWNRLPACLLHLPGTDGVFEEEVVARFGELLGYHLILNGGQLPDDDEADAVIRGLIDDFLKSGSRGGVKQR</sequence>
<protein>
    <recommendedName>
        <fullName evidence="3">Transcriptional regulator TetR C-terminal Proteobacteria type domain-containing protein</fullName>
    </recommendedName>
</protein>
<proteinExistence type="predicted"/>
<organism evidence="1 2">
    <name type="scientific">Alloalcanivorax balearicus MACL04</name>
    <dbReference type="NCBI Taxonomy" id="1177182"/>
    <lineage>
        <taxon>Bacteria</taxon>
        <taxon>Pseudomonadati</taxon>
        <taxon>Pseudomonadota</taxon>
        <taxon>Gammaproteobacteria</taxon>
        <taxon>Oceanospirillales</taxon>
        <taxon>Alcanivoracaceae</taxon>
        <taxon>Alloalcanivorax</taxon>
    </lineage>
</organism>
<accession>A0ABT2R421</accession>